<reference evidence="2" key="1">
    <citation type="submission" date="2015-06" db="UniProtKB">
        <authorList>
            <consortium name="EnsemblPlants"/>
        </authorList>
    </citation>
    <scope>IDENTIFICATION</scope>
</reference>
<feature type="region of interest" description="Disordered" evidence="1">
    <location>
        <begin position="116"/>
        <end position="136"/>
    </location>
</feature>
<feature type="region of interest" description="Disordered" evidence="1">
    <location>
        <begin position="155"/>
        <end position="176"/>
    </location>
</feature>
<reference evidence="3" key="2">
    <citation type="submission" date="2018-04" db="EMBL/GenBank/DDBJ databases">
        <title>OglaRS2 (Oryza glaberrima Reference Sequence Version 2).</title>
        <authorList>
            <person name="Zhang J."/>
            <person name="Kudrna D."/>
            <person name="Lee S."/>
            <person name="Talag J."/>
            <person name="Rajasekar S."/>
            <person name="Wing R.A."/>
        </authorList>
    </citation>
    <scope>NUCLEOTIDE SEQUENCE [LARGE SCALE GENOMIC DNA]</scope>
    <source>
        <strain evidence="3">cv. IRGC 96717</strain>
    </source>
</reference>
<dbReference type="HOGENOM" id="CLU_1549987_0_0_1"/>
<feature type="compositionally biased region" description="Basic and acidic residues" evidence="1">
    <location>
        <begin position="25"/>
        <end position="34"/>
    </location>
</feature>
<protein>
    <submittedName>
        <fullName evidence="2">Uncharacterized protein</fullName>
    </submittedName>
</protein>
<evidence type="ECO:0000313" key="2">
    <source>
        <dbReference type="EnsemblPlants" id="ORGLA03G0415200.1"/>
    </source>
</evidence>
<sequence length="176" mass="19788">MPPRKQTSRKSKRSRDRSPTPSPSSHEDSDHDWSGGEEEETGPQVANVPRGSSLPPESAERPSSMARREPSPLFRILRTLFGLCSVEAKKNRRLRNLAKKTARDVKYLKARYHEDHHIDIPPSPPGFEAELDEPEEEEIEDPFVGVPPDYDFFGYGHGYGYPPPPPPEDPPQAPLA</sequence>
<dbReference type="AlphaFoldDB" id="I1PIF6"/>
<name>I1PIF6_ORYGL</name>
<feature type="region of interest" description="Disordered" evidence="1">
    <location>
        <begin position="1"/>
        <end position="72"/>
    </location>
</feature>
<feature type="compositionally biased region" description="Basic residues" evidence="1">
    <location>
        <begin position="1"/>
        <end position="15"/>
    </location>
</feature>
<organism evidence="2 3">
    <name type="scientific">Oryza glaberrima</name>
    <name type="common">African rice</name>
    <dbReference type="NCBI Taxonomy" id="4538"/>
    <lineage>
        <taxon>Eukaryota</taxon>
        <taxon>Viridiplantae</taxon>
        <taxon>Streptophyta</taxon>
        <taxon>Embryophyta</taxon>
        <taxon>Tracheophyta</taxon>
        <taxon>Spermatophyta</taxon>
        <taxon>Magnoliopsida</taxon>
        <taxon>Liliopsida</taxon>
        <taxon>Poales</taxon>
        <taxon>Poaceae</taxon>
        <taxon>BOP clade</taxon>
        <taxon>Oryzoideae</taxon>
        <taxon>Oryzeae</taxon>
        <taxon>Oryzinae</taxon>
        <taxon>Oryza</taxon>
    </lineage>
</organism>
<dbReference type="Gramene" id="ORGLA03G0415200.1">
    <property type="protein sequence ID" value="ORGLA03G0415200.1"/>
    <property type="gene ID" value="ORGLA03G0415200"/>
</dbReference>
<evidence type="ECO:0000313" key="3">
    <source>
        <dbReference type="Proteomes" id="UP000007306"/>
    </source>
</evidence>
<evidence type="ECO:0000256" key="1">
    <source>
        <dbReference type="SAM" id="MobiDB-lite"/>
    </source>
</evidence>
<proteinExistence type="predicted"/>
<feature type="compositionally biased region" description="Pro residues" evidence="1">
    <location>
        <begin position="161"/>
        <end position="176"/>
    </location>
</feature>
<keyword evidence="3" id="KW-1185">Reference proteome</keyword>
<dbReference type="Proteomes" id="UP000007306">
    <property type="component" value="Unassembled WGS sequence"/>
</dbReference>
<dbReference type="EnsemblPlants" id="ORGLA03G0415200.1">
    <property type="protein sequence ID" value="ORGLA03G0415200.1"/>
    <property type="gene ID" value="ORGLA03G0415200"/>
</dbReference>
<accession>I1PIF6</accession>